<reference evidence="2" key="1">
    <citation type="submission" date="2016-11" db="EMBL/GenBank/DDBJ databases">
        <authorList>
            <person name="Jaros S."/>
            <person name="Januszkiewicz K."/>
            <person name="Wedrychowicz H."/>
        </authorList>
    </citation>
    <scope>NUCLEOTIDE SEQUENCE [LARGE SCALE GENOMIC DNA]</scope>
</reference>
<sequence>MSAPILLPPVGPLVASNAYLQAELADRSNPLPVGITPPGGTPTSYALLSLVNTNTRAYLADYLIRVRVFDGDAVRLENNANLLHRLMLHAVRRKIDTAEGSVRINGTKHHYGPADLDDPDVPLFGRELSVFWTIGLQAESR</sequence>
<dbReference type="Proteomes" id="UP000224050">
    <property type="component" value="Segment"/>
</dbReference>
<accession>A0A1J0MDF1</accession>
<name>A0A1J0MDF1_9CAUD</name>
<gene>
    <name evidence="1" type="ORF">SEA_MITTI_18</name>
</gene>
<dbReference type="EMBL" id="KY087992">
    <property type="protein sequence ID" value="APD19152.1"/>
    <property type="molecule type" value="Genomic_DNA"/>
</dbReference>
<evidence type="ECO:0000313" key="2">
    <source>
        <dbReference type="Proteomes" id="UP000224050"/>
    </source>
</evidence>
<evidence type="ECO:0000313" key="1">
    <source>
        <dbReference type="EMBL" id="APD19152.1"/>
    </source>
</evidence>
<proteinExistence type="predicted"/>
<organism evidence="1 2">
    <name type="scientific">Mycobacterium phage Mitti</name>
    <dbReference type="NCBI Taxonomy" id="1917488"/>
    <lineage>
        <taxon>Viruses</taxon>
        <taxon>Duplodnaviria</taxon>
        <taxon>Heunggongvirae</taxon>
        <taxon>Uroviricota</taxon>
        <taxon>Caudoviricetes</taxon>
        <taxon>Weiservirinae</taxon>
        <taxon>Fionnbharthvirus</taxon>
        <taxon>Fionnbharthvirus fionnbharth</taxon>
    </lineage>
</organism>
<protein>
    <submittedName>
        <fullName evidence="1">Tail terminator</fullName>
    </submittedName>
</protein>